<dbReference type="RefSeq" id="XP_018323365.1">
    <property type="nucleotide sequence ID" value="XM_018467863.1"/>
</dbReference>
<dbReference type="InParanoid" id="A0A1W4WTK8"/>
<gene>
    <name evidence="3" type="primary">LOC108735738</name>
</gene>
<feature type="compositionally biased region" description="Basic and acidic residues" evidence="1">
    <location>
        <begin position="191"/>
        <end position="211"/>
    </location>
</feature>
<sequence length="700" mass="79691">MSNIERKEYQETKVLRTRSPMRNTRSTQNLTEFDHNLDNLLEDLQNSVSRPSSSLGKTYNGIESNRSNSLNRISHMKPSNPVTEYSSDDAYSYTSPDGLKSVKSYKKESYSYNTTGRDVPIERNRVQNNINQLDSLLDDLQQVKKGGILTDDSGIDSGLLEGDKNNYVSKKTVQRELHYGDTPPRPSSRSEMFEKQERYEKTGSLGRESRLSEGIYGETRHVRQRTPSPIHSNTSTLSRQKKVSNVHEYPVKVFETTAPDIEPEVLASLDPNLRPPGNTKVTTTIKTYTYEIPGDTPTSDSESRTEKYLYSNDSQTTPSKSFVYNKAENVSNRSETHYPPQQQDWTYKEAKLDKFSEKKEIVHPPEPQSWTYKEAKIDKFSEKKEVVQPPEQNWTFKEAKIDKFSETIQPYQKPSPPVGETTLLKETINTRNYQPGYQPEPFQPGRQKTEYFYNENVITRNYQNGYPPQHEPTPPVQRKEIYIHHETHTNKNVQNGYPPQPQPEKIISYNREDRIENIDHRKPPPTTIEHKYISHTTDTYKSGYPKSPESEPLLRPQPFPTTEIDGPPKKLDDLMATIGNEPPDSPLNAGFKAHEAEIVQQKKVEHLKQQAEEKPPKEKPKNLPATKNITGPPVYYPPGHEMFAKKEEASASMRAEGGMAQAGGKYAYEAESKSKSKSKSGAAIVPVCLPLCCGLPCVIL</sequence>
<proteinExistence type="predicted"/>
<evidence type="ECO:0000313" key="3">
    <source>
        <dbReference type="RefSeq" id="XP_018323365.1"/>
    </source>
</evidence>
<dbReference type="STRING" id="224129.A0A1W4WTK8"/>
<name>A0A1W4WTK8_AGRPL</name>
<feature type="compositionally biased region" description="Basic and acidic residues" evidence="1">
    <location>
        <begin position="1"/>
        <end position="14"/>
    </location>
</feature>
<feature type="compositionally biased region" description="Polar residues" evidence="1">
    <location>
        <begin position="225"/>
        <end position="238"/>
    </location>
</feature>
<evidence type="ECO:0000256" key="1">
    <source>
        <dbReference type="SAM" id="MobiDB-lite"/>
    </source>
</evidence>
<dbReference type="KEGG" id="apln:108735738"/>
<feature type="region of interest" description="Disordered" evidence="1">
    <location>
        <begin position="541"/>
        <end position="566"/>
    </location>
</feature>
<dbReference type="PANTHER" id="PTHR41156:SF1">
    <property type="entry name" value="ZASP-LIKE MOTIF DOMAIN-CONTAINING PROTEIN"/>
    <property type="match status" value="1"/>
</dbReference>
<evidence type="ECO:0000313" key="2">
    <source>
        <dbReference type="Proteomes" id="UP000192223"/>
    </source>
</evidence>
<dbReference type="GeneID" id="108735738"/>
<dbReference type="Proteomes" id="UP000192223">
    <property type="component" value="Unplaced"/>
</dbReference>
<feature type="region of interest" description="Disordered" evidence="1">
    <location>
        <begin position="1"/>
        <end position="29"/>
    </location>
</feature>
<accession>A0A1W4WTK8</accession>
<dbReference type="FunCoup" id="A0A1W4WTK8">
    <property type="interactions" value="39"/>
</dbReference>
<keyword evidence="2" id="KW-1185">Reference proteome</keyword>
<organism evidence="2 3">
    <name type="scientific">Agrilus planipennis</name>
    <name type="common">Emerald ash borer</name>
    <name type="synonym">Agrilus marcopoli</name>
    <dbReference type="NCBI Taxonomy" id="224129"/>
    <lineage>
        <taxon>Eukaryota</taxon>
        <taxon>Metazoa</taxon>
        <taxon>Ecdysozoa</taxon>
        <taxon>Arthropoda</taxon>
        <taxon>Hexapoda</taxon>
        <taxon>Insecta</taxon>
        <taxon>Pterygota</taxon>
        <taxon>Neoptera</taxon>
        <taxon>Endopterygota</taxon>
        <taxon>Coleoptera</taxon>
        <taxon>Polyphaga</taxon>
        <taxon>Elateriformia</taxon>
        <taxon>Buprestoidea</taxon>
        <taxon>Buprestidae</taxon>
        <taxon>Agrilinae</taxon>
        <taxon>Agrilus</taxon>
    </lineage>
</organism>
<feature type="region of interest" description="Disordered" evidence="1">
    <location>
        <begin position="172"/>
        <end position="243"/>
    </location>
</feature>
<reference evidence="3" key="1">
    <citation type="submission" date="2025-08" db="UniProtKB">
        <authorList>
            <consortium name="RefSeq"/>
        </authorList>
    </citation>
    <scope>IDENTIFICATION</scope>
    <source>
        <tissue evidence="3">Entire body</tissue>
    </source>
</reference>
<feature type="compositionally biased region" description="Basic and acidic residues" evidence="1">
    <location>
        <begin position="606"/>
        <end position="621"/>
    </location>
</feature>
<dbReference type="OrthoDB" id="6372047at2759"/>
<dbReference type="PANTHER" id="PTHR41156">
    <property type="entry name" value="AGAP006184-PA"/>
    <property type="match status" value="1"/>
</dbReference>
<feature type="region of interest" description="Disordered" evidence="1">
    <location>
        <begin position="47"/>
        <end position="89"/>
    </location>
</feature>
<feature type="compositionally biased region" description="Polar residues" evidence="1">
    <location>
        <begin position="47"/>
        <end position="72"/>
    </location>
</feature>
<feature type="region of interest" description="Disordered" evidence="1">
    <location>
        <begin position="606"/>
        <end position="634"/>
    </location>
</feature>
<feature type="compositionally biased region" description="Polar residues" evidence="1">
    <location>
        <begin position="20"/>
        <end position="29"/>
    </location>
</feature>
<dbReference type="AlphaFoldDB" id="A0A1W4WTK8"/>
<protein>
    <submittedName>
        <fullName evidence="3">Uncharacterized protein LOC108735738</fullName>
    </submittedName>
</protein>